<evidence type="ECO:0000313" key="1">
    <source>
        <dbReference type="EMBL" id="AGT07229.1"/>
    </source>
</evidence>
<dbReference type="PATRIC" id="fig|1367847.3.peg.56"/>
<sequence>MKKTLLLVVLALAACESPQQSMSRYAATCAAYGFKNGTPEKAACMQKEASEARQANRQTLGNLQAVTSIATKL</sequence>
<reference evidence="1 2" key="1">
    <citation type="journal article" date="2014" name="BMC Genomics">
        <title>Architecture and functions of a multipartite genome of the methylotrophic bacterium Paracoccus aminophilus JCM 7686, containing primary and secondary chromids.</title>
        <authorList>
            <person name="Dziewit L."/>
            <person name="Czarnecki J."/>
            <person name="Wibberg D."/>
            <person name="Radlinska M."/>
            <person name="Mrozek P."/>
            <person name="Szymczak M."/>
            <person name="Schluter A."/>
            <person name="Puhler A."/>
            <person name="Bartosik D."/>
        </authorList>
    </citation>
    <scope>NUCLEOTIDE SEQUENCE [LARGE SCALE GENOMIC DNA]</scope>
    <source>
        <strain evidence="1">JCM 7686</strain>
    </source>
</reference>
<organism evidence="1 2">
    <name type="scientific">Paracoccus aminophilus JCM 7686</name>
    <dbReference type="NCBI Taxonomy" id="1367847"/>
    <lineage>
        <taxon>Bacteria</taxon>
        <taxon>Pseudomonadati</taxon>
        <taxon>Pseudomonadota</taxon>
        <taxon>Alphaproteobacteria</taxon>
        <taxon>Rhodobacterales</taxon>
        <taxon>Paracoccaceae</taxon>
        <taxon>Paracoccus</taxon>
    </lineage>
</organism>
<dbReference type="EMBL" id="CP006650">
    <property type="protein sequence ID" value="AGT07229.1"/>
    <property type="molecule type" value="Genomic_DNA"/>
</dbReference>
<dbReference type="HOGENOM" id="CLU_2701409_0_0_5"/>
<gene>
    <name evidence="1" type="ORF">JCM7686_0118</name>
</gene>
<dbReference type="Proteomes" id="UP000015480">
    <property type="component" value="Chromosome"/>
</dbReference>
<dbReference type="KEGG" id="pami:JCM7686_0118"/>
<protein>
    <recommendedName>
        <fullName evidence="3">Lipoprotein</fullName>
    </recommendedName>
</protein>
<dbReference type="AlphaFoldDB" id="S5XJ71"/>
<proteinExistence type="predicted"/>
<name>S5XJ71_PARAH</name>
<keyword evidence="2" id="KW-1185">Reference proteome</keyword>
<dbReference type="STRING" id="1367847.JCM7686_0118"/>
<dbReference type="PROSITE" id="PS51257">
    <property type="entry name" value="PROKAR_LIPOPROTEIN"/>
    <property type="match status" value="1"/>
</dbReference>
<evidence type="ECO:0008006" key="3">
    <source>
        <dbReference type="Google" id="ProtNLM"/>
    </source>
</evidence>
<dbReference type="RefSeq" id="WP_020948869.1">
    <property type="nucleotide sequence ID" value="NC_022041.1"/>
</dbReference>
<accession>S5XJ71</accession>
<evidence type="ECO:0000313" key="2">
    <source>
        <dbReference type="Proteomes" id="UP000015480"/>
    </source>
</evidence>